<evidence type="ECO:0000313" key="6">
    <source>
        <dbReference type="Proteomes" id="UP000295197"/>
    </source>
</evidence>
<keyword evidence="6" id="KW-1185">Reference proteome</keyword>
<feature type="signal peptide" evidence="4">
    <location>
        <begin position="1"/>
        <end position="27"/>
    </location>
</feature>
<proteinExistence type="predicted"/>
<evidence type="ECO:0000256" key="1">
    <source>
        <dbReference type="ARBA" id="ARBA00022737"/>
    </source>
</evidence>
<dbReference type="PROSITE" id="PS50088">
    <property type="entry name" value="ANK_REPEAT"/>
    <property type="match status" value="2"/>
</dbReference>
<dbReference type="SUPFAM" id="SSF48403">
    <property type="entry name" value="Ankyrin repeat"/>
    <property type="match status" value="1"/>
</dbReference>
<gene>
    <name evidence="5" type="ORF">EDC17_1004149</name>
</gene>
<comment type="caution">
    <text evidence="5">The sequence shown here is derived from an EMBL/GenBank/DDBJ whole genome shotgun (WGS) entry which is preliminary data.</text>
</comment>
<dbReference type="PANTHER" id="PTHR24171:SF9">
    <property type="entry name" value="ANKYRIN REPEAT DOMAIN-CONTAINING PROTEIN 39"/>
    <property type="match status" value="1"/>
</dbReference>
<accession>A0A4R3VZQ5</accession>
<protein>
    <submittedName>
        <fullName evidence="5">Uncharacterized protein</fullName>
    </submittedName>
</protein>
<organism evidence="5 6">
    <name type="scientific">Sphingobacterium alimentarium</name>
    <dbReference type="NCBI Taxonomy" id="797292"/>
    <lineage>
        <taxon>Bacteria</taxon>
        <taxon>Pseudomonadati</taxon>
        <taxon>Bacteroidota</taxon>
        <taxon>Sphingobacteriia</taxon>
        <taxon>Sphingobacteriales</taxon>
        <taxon>Sphingobacteriaceae</taxon>
        <taxon>Sphingobacterium</taxon>
    </lineage>
</organism>
<dbReference type="Gene3D" id="1.25.40.20">
    <property type="entry name" value="Ankyrin repeat-containing domain"/>
    <property type="match status" value="1"/>
</dbReference>
<evidence type="ECO:0000256" key="2">
    <source>
        <dbReference type="ARBA" id="ARBA00023043"/>
    </source>
</evidence>
<evidence type="ECO:0000256" key="3">
    <source>
        <dbReference type="PROSITE-ProRule" id="PRU00023"/>
    </source>
</evidence>
<keyword evidence="1" id="KW-0677">Repeat</keyword>
<dbReference type="Proteomes" id="UP000295197">
    <property type="component" value="Unassembled WGS sequence"/>
</dbReference>
<feature type="repeat" description="ANK" evidence="3">
    <location>
        <begin position="72"/>
        <end position="104"/>
    </location>
</feature>
<keyword evidence="2 3" id="KW-0040">ANK repeat</keyword>
<evidence type="ECO:0000313" key="5">
    <source>
        <dbReference type="EMBL" id="TCV19626.1"/>
    </source>
</evidence>
<name>A0A4R3VZQ5_9SPHI</name>
<dbReference type="PROSITE" id="PS51257">
    <property type="entry name" value="PROKAR_LIPOPROTEIN"/>
    <property type="match status" value="1"/>
</dbReference>
<dbReference type="InterPro" id="IPR002110">
    <property type="entry name" value="Ankyrin_rpt"/>
</dbReference>
<dbReference type="EMBL" id="SMBZ01000004">
    <property type="protein sequence ID" value="TCV19626.1"/>
    <property type="molecule type" value="Genomic_DNA"/>
</dbReference>
<dbReference type="Pfam" id="PF12796">
    <property type="entry name" value="Ank_2"/>
    <property type="match status" value="2"/>
</dbReference>
<dbReference type="PANTHER" id="PTHR24171">
    <property type="entry name" value="ANKYRIN REPEAT DOMAIN-CONTAINING PROTEIN 39-RELATED"/>
    <property type="match status" value="1"/>
</dbReference>
<feature type="repeat" description="ANK" evidence="3">
    <location>
        <begin position="172"/>
        <end position="209"/>
    </location>
</feature>
<dbReference type="AlphaFoldDB" id="A0A4R3VZQ5"/>
<keyword evidence="4" id="KW-0732">Signal</keyword>
<dbReference type="SMART" id="SM00248">
    <property type="entry name" value="ANK"/>
    <property type="match status" value="5"/>
</dbReference>
<reference evidence="5 6" key="1">
    <citation type="submission" date="2019-03" db="EMBL/GenBank/DDBJ databases">
        <title>Genomic Encyclopedia of Type Strains, Phase IV (KMG-IV): sequencing the most valuable type-strain genomes for metagenomic binning, comparative biology and taxonomic classification.</title>
        <authorList>
            <person name="Goeker M."/>
        </authorList>
    </citation>
    <scope>NUCLEOTIDE SEQUENCE [LARGE SCALE GENOMIC DNA]</scope>
    <source>
        <strain evidence="5 6">DSM 22362</strain>
    </source>
</reference>
<dbReference type="PROSITE" id="PS50297">
    <property type="entry name" value="ANK_REP_REGION"/>
    <property type="match status" value="1"/>
</dbReference>
<feature type="chain" id="PRO_5020628286" evidence="4">
    <location>
        <begin position="28"/>
        <end position="231"/>
    </location>
</feature>
<sequence length="231" mass="25641">MKDNFYQTMHFFIIALSFMLTFQSCHGQPTQKQSTFTMNTNQNLLKAVQNNDTATVIKALEQGADVNHTDEQGRSLLLIATVNKHTEMATLLVKRGADVNLQAHNKDSAFLYAGASGQTALLQLFIAHGARFDLFNRYNGTALIPACERGHIETVRLLANTKGFPIDHVNRLGWTALMEAVILGDGNSKYQQIVQILKDAGANMHIPDHDGVTPLQHARKRGFTEIVNIIQ</sequence>
<dbReference type="InterPro" id="IPR036770">
    <property type="entry name" value="Ankyrin_rpt-contain_sf"/>
</dbReference>
<evidence type="ECO:0000256" key="4">
    <source>
        <dbReference type="SAM" id="SignalP"/>
    </source>
</evidence>